<dbReference type="Proteomes" id="UP000008064">
    <property type="component" value="Unassembled WGS sequence"/>
</dbReference>
<dbReference type="HOGENOM" id="CLU_2910558_0_0_1"/>
<evidence type="ECO:0000313" key="1">
    <source>
        <dbReference type="EMBL" id="EGO22042.1"/>
    </source>
</evidence>
<name>F8P605_SERL9</name>
<sequence length="62" mass="7127">MRRVAILRVLLIGGFPTYLAARAHSSKVRRSQNSSHLATTSETLDVHREQIRYRIQLSHSKL</sequence>
<proteinExistence type="predicted"/>
<accession>F8P605</accession>
<protein>
    <submittedName>
        <fullName evidence="1">Uncharacterized protein</fullName>
    </submittedName>
</protein>
<dbReference type="AlphaFoldDB" id="F8P605"/>
<reference evidence="1" key="1">
    <citation type="submission" date="2011-04" db="EMBL/GenBank/DDBJ databases">
        <title>Evolution of plant cell wall degrading machinery underlies the functional diversity of forest fungi.</title>
        <authorList>
            <consortium name="US DOE Joint Genome Institute (JGI-PGF)"/>
            <person name="Eastwood D.C."/>
            <person name="Floudas D."/>
            <person name="Binder M."/>
            <person name="Majcherczyk A."/>
            <person name="Schneider P."/>
            <person name="Aerts A."/>
            <person name="Asiegbu F.O."/>
            <person name="Baker S.E."/>
            <person name="Barry K."/>
            <person name="Bendiksby M."/>
            <person name="Blumentritt M."/>
            <person name="Coutinho P.M."/>
            <person name="Cullen D."/>
            <person name="Cullen D."/>
            <person name="Gathman A."/>
            <person name="Goodell B."/>
            <person name="Henrissat B."/>
            <person name="Ihrmark K."/>
            <person name="Kauserud H."/>
            <person name="Kohler A."/>
            <person name="LaButti K."/>
            <person name="Lapidus A."/>
            <person name="Lavin J.L."/>
            <person name="Lee Y.-H."/>
            <person name="Lindquist E."/>
            <person name="Lilly W."/>
            <person name="Lucas S."/>
            <person name="Morin E."/>
            <person name="Murat C."/>
            <person name="Oguiza J.A."/>
            <person name="Park J."/>
            <person name="Pisabarro A.G."/>
            <person name="Riley R."/>
            <person name="Rosling A."/>
            <person name="Salamov A."/>
            <person name="Schmidt O."/>
            <person name="Schmutz J."/>
            <person name="Skrede I."/>
            <person name="Stenlid J."/>
            <person name="Wiebenga A."/>
            <person name="Xie X."/>
            <person name="Kues U."/>
            <person name="Hibbett D.S."/>
            <person name="Hoffmeister D."/>
            <person name="Hogberg N."/>
            <person name="Martin F."/>
            <person name="Grigoriev I.V."/>
            <person name="Watkinson S.C."/>
        </authorList>
    </citation>
    <scope>NUCLEOTIDE SEQUENCE</scope>
    <source>
        <strain evidence="1">S7.9</strain>
    </source>
</reference>
<dbReference type="RefSeq" id="XP_007321828.1">
    <property type="nucleotide sequence ID" value="XM_007321766.1"/>
</dbReference>
<dbReference type="KEGG" id="sla:SERLADRAFT_397739"/>
<dbReference type="EMBL" id="GL945438">
    <property type="protein sequence ID" value="EGO22042.1"/>
    <property type="molecule type" value="Genomic_DNA"/>
</dbReference>
<organism>
    <name type="scientific">Serpula lacrymans var. lacrymans (strain S7.9)</name>
    <name type="common">Dry rot fungus</name>
    <dbReference type="NCBI Taxonomy" id="578457"/>
    <lineage>
        <taxon>Eukaryota</taxon>
        <taxon>Fungi</taxon>
        <taxon>Dikarya</taxon>
        <taxon>Basidiomycota</taxon>
        <taxon>Agaricomycotina</taxon>
        <taxon>Agaricomycetes</taxon>
        <taxon>Agaricomycetidae</taxon>
        <taxon>Boletales</taxon>
        <taxon>Coniophorineae</taxon>
        <taxon>Serpulaceae</taxon>
        <taxon>Serpula</taxon>
    </lineage>
</organism>
<feature type="non-terminal residue" evidence="1">
    <location>
        <position position="62"/>
    </location>
</feature>
<gene>
    <name evidence="1" type="ORF">SERLADRAFT_397739</name>
</gene>
<dbReference type="GeneID" id="18811843"/>